<name>A0A8X6UMK5_NEPPI</name>
<evidence type="ECO:0000313" key="2">
    <source>
        <dbReference type="Proteomes" id="UP000887013"/>
    </source>
</evidence>
<protein>
    <submittedName>
        <fullName evidence="1">Uncharacterized protein</fullName>
    </submittedName>
</protein>
<gene>
    <name evidence="1" type="ORF">NPIL_616471</name>
</gene>
<sequence length="127" mass="14892">MLLNVKQLLKFVKNRIASKRFILSVMGDMFDPTNFLRLFVIKLKCILQELWSHDPDRGKRIQSILDHMWYSVSCSKLSAMMPASERQFTRSGDDRRGFLTNCFKLVNNCQKRSILYSAASYPHRNTQ</sequence>
<accession>A0A8X6UMK5</accession>
<reference evidence="1" key="1">
    <citation type="submission" date="2020-08" db="EMBL/GenBank/DDBJ databases">
        <title>Multicomponent nature underlies the extraordinary mechanical properties of spider dragline silk.</title>
        <authorList>
            <person name="Kono N."/>
            <person name="Nakamura H."/>
            <person name="Mori M."/>
            <person name="Yoshida Y."/>
            <person name="Ohtoshi R."/>
            <person name="Malay A.D."/>
            <person name="Moran D.A.P."/>
            <person name="Tomita M."/>
            <person name="Numata K."/>
            <person name="Arakawa K."/>
        </authorList>
    </citation>
    <scope>NUCLEOTIDE SEQUENCE</scope>
</reference>
<evidence type="ECO:0000313" key="1">
    <source>
        <dbReference type="EMBL" id="GFU31847.1"/>
    </source>
</evidence>
<dbReference type="EMBL" id="BMAW01129765">
    <property type="protein sequence ID" value="GFU31847.1"/>
    <property type="molecule type" value="Genomic_DNA"/>
</dbReference>
<dbReference type="InterPro" id="IPR008042">
    <property type="entry name" value="Retrotrans_Pao"/>
</dbReference>
<keyword evidence="2" id="KW-1185">Reference proteome</keyword>
<dbReference type="Pfam" id="PF05380">
    <property type="entry name" value="Peptidase_A17"/>
    <property type="match status" value="1"/>
</dbReference>
<dbReference type="AlphaFoldDB" id="A0A8X6UMK5"/>
<organism evidence="1 2">
    <name type="scientific">Nephila pilipes</name>
    <name type="common">Giant wood spider</name>
    <name type="synonym">Nephila maculata</name>
    <dbReference type="NCBI Taxonomy" id="299642"/>
    <lineage>
        <taxon>Eukaryota</taxon>
        <taxon>Metazoa</taxon>
        <taxon>Ecdysozoa</taxon>
        <taxon>Arthropoda</taxon>
        <taxon>Chelicerata</taxon>
        <taxon>Arachnida</taxon>
        <taxon>Araneae</taxon>
        <taxon>Araneomorphae</taxon>
        <taxon>Entelegynae</taxon>
        <taxon>Araneoidea</taxon>
        <taxon>Nephilidae</taxon>
        <taxon>Nephila</taxon>
    </lineage>
</organism>
<proteinExistence type="predicted"/>
<dbReference type="Proteomes" id="UP000887013">
    <property type="component" value="Unassembled WGS sequence"/>
</dbReference>
<comment type="caution">
    <text evidence="1">The sequence shown here is derived from an EMBL/GenBank/DDBJ whole genome shotgun (WGS) entry which is preliminary data.</text>
</comment>